<name>A0AAV3XFC6_9CYAN</name>
<accession>A0AAV3XFC6</accession>
<protein>
    <submittedName>
        <fullName evidence="1">Uncharacterized protein</fullName>
    </submittedName>
</protein>
<gene>
    <name evidence="1" type="ORF">MiSe_49490</name>
</gene>
<keyword evidence="2" id="KW-1185">Reference proteome</keyword>
<dbReference type="Proteomes" id="UP001050975">
    <property type="component" value="Unassembled WGS sequence"/>
</dbReference>
<evidence type="ECO:0000313" key="2">
    <source>
        <dbReference type="Proteomes" id="UP001050975"/>
    </source>
</evidence>
<evidence type="ECO:0000313" key="1">
    <source>
        <dbReference type="EMBL" id="GET40141.1"/>
    </source>
</evidence>
<dbReference type="EMBL" id="BLAY01000083">
    <property type="protein sequence ID" value="GET40141.1"/>
    <property type="molecule type" value="Genomic_DNA"/>
</dbReference>
<comment type="caution">
    <text evidence="1">The sequence shown here is derived from an EMBL/GenBank/DDBJ whole genome shotgun (WGS) entry which is preliminary data.</text>
</comment>
<proteinExistence type="predicted"/>
<organism evidence="1 2">
    <name type="scientific">Microseira wollei NIES-4236</name>
    <dbReference type="NCBI Taxonomy" id="2530354"/>
    <lineage>
        <taxon>Bacteria</taxon>
        <taxon>Bacillati</taxon>
        <taxon>Cyanobacteriota</taxon>
        <taxon>Cyanophyceae</taxon>
        <taxon>Oscillatoriophycideae</taxon>
        <taxon>Aerosakkonematales</taxon>
        <taxon>Aerosakkonemataceae</taxon>
        <taxon>Microseira</taxon>
    </lineage>
</organism>
<sequence>MTWVSKFRDARKVSFSPFFILIEIASGKQVRIPEAKASLHAQHVPSTYRSPMWEAQVSCMPNGRKIASQRL</sequence>
<reference evidence="1" key="1">
    <citation type="submission" date="2019-10" db="EMBL/GenBank/DDBJ databases">
        <title>Draft genome sequece of Microseira wollei NIES-4236.</title>
        <authorList>
            <person name="Yamaguchi H."/>
            <person name="Suzuki S."/>
            <person name="Kawachi M."/>
        </authorList>
    </citation>
    <scope>NUCLEOTIDE SEQUENCE</scope>
    <source>
        <strain evidence="1">NIES-4236</strain>
    </source>
</reference>
<dbReference type="AlphaFoldDB" id="A0AAV3XFC6"/>